<dbReference type="NCBIfam" id="TIGR01182">
    <property type="entry name" value="eda"/>
    <property type="match status" value="1"/>
</dbReference>
<dbReference type="InterPro" id="IPR031338">
    <property type="entry name" value="KDPG/KHG_AS_2"/>
</dbReference>
<protein>
    <recommendedName>
        <fullName evidence="5">2-dehydro-3-deoxy-phosphogluconate aldolase</fullName>
        <ecNumber evidence="5">4.1.2.14</ecNumber>
    </recommendedName>
</protein>
<dbReference type="RefSeq" id="WP_114831071.1">
    <property type="nucleotide sequence ID" value="NZ_QQTO01000034.1"/>
</dbReference>
<dbReference type="Pfam" id="PF01081">
    <property type="entry name" value="Aldolase"/>
    <property type="match status" value="1"/>
</dbReference>
<evidence type="ECO:0000256" key="1">
    <source>
        <dbReference type="ARBA" id="ARBA00000654"/>
    </source>
</evidence>
<dbReference type="Proteomes" id="UP000255207">
    <property type="component" value="Unassembled WGS sequence"/>
</dbReference>
<dbReference type="EC" id="4.1.2.14" evidence="5"/>
<dbReference type="AlphaFoldDB" id="A0A370L229"/>
<evidence type="ECO:0000256" key="4">
    <source>
        <dbReference type="ARBA" id="ARBA00011233"/>
    </source>
</evidence>
<organism evidence="9 10">
    <name type="scientific">Bosea caraganae</name>
    <dbReference type="NCBI Taxonomy" id="2763117"/>
    <lineage>
        <taxon>Bacteria</taxon>
        <taxon>Pseudomonadati</taxon>
        <taxon>Pseudomonadota</taxon>
        <taxon>Alphaproteobacteria</taxon>
        <taxon>Hyphomicrobiales</taxon>
        <taxon>Boseaceae</taxon>
        <taxon>Bosea</taxon>
    </lineage>
</organism>
<comment type="subunit">
    <text evidence="4">Homotrimer.</text>
</comment>
<dbReference type="InterPro" id="IPR031337">
    <property type="entry name" value="KDPG/KHG_AS_1"/>
</dbReference>
<sequence>MTKTTLSALIGKAAPLIPVLHVENADHAEPLAEALVSAGIVTLEVTLRTAAGLEVISRMRKAFPQAIVGAGTVTKPEQLAQVRDAGALFAVSPALTERMAEAAAKIAIPFLPGAVTPTEILTARELGLHELKFFPADIMGGIGALKHYLPLFPDVSFCPTGGISDANVMTYLDLDNVFTAGGAWLAPRDLIEAADWTQLHARAKASVAVVAKG</sequence>
<dbReference type="EMBL" id="QQTP01000011">
    <property type="protein sequence ID" value="RDJ22192.1"/>
    <property type="molecule type" value="Genomic_DNA"/>
</dbReference>
<comment type="catalytic activity">
    <reaction evidence="1">
        <text>2-dehydro-3-deoxy-6-phospho-D-gluconate = D-glyceraldehyde 3-phosphate + pyruvate</text>
        <dbReference type="Rhea" id="RHEA:17089"/>
        <dbReference type="ChEBI" id="CHEBI:15361"/>
        <dbReference type="ChEBI" id="CHEBI:57569"/>
        <dbReference type="ChEBI" id="CHEBI:59776"/>
        <dbReference type="EC" id="4.1.2.14"/>
    </reaction>
</comment>
<evidence type="ECO:0000313" key="9">
    <source>
        <dbReference type="EMBL" id="RDJ22192.1"/>
    </source>
</evidence>
<keyword evidence="7" id="KW-0704">Schiff base</keyword>
<evidence type="ECO:0000256" key="7">
    <source>
        <dbReference type="ARBA" id="ARBA00023270"/>
    </source>
</evidence>
<evidence type="ECO:0000256" key="2">
    <source>
        <dbReference type="ARBA" id="ARBA00004736"/>
    </source>
</evidence>
<accession>A0A370L229</accession>
<dbReference type="PANTHER" id="PTHR30246:SF1">
    <property type="entry name" value="2-DEHYDRO-3-DEOXY-6-PHOSPHOGALACTONATE ALDOLASE-RELATED"/>
    <property type="match status" value="1"/>
</dbReference>
<dbReference type="SUPFAM" id="SSF51569">
    <property type="entry name" value="Aldolase"/>
    <property type="match status" value="1"/>
</dbReference>
<dbReference type="OrthoDB" id="9805177at2"/>
<dbReference type="InterPro" id="IPR000887">
    <property type="entry name" value="Aldlse_KDPG_KHG"/>
</dbReference>
<gene>
    <name evidence="9" type="primary">eda</name>
    <name evidence="9" type="ORF">DWE98_20050</name>
</gene>
<comment type="caution">
    <text evidence="9">The sequence shown here is derived from an EMBL/GenBank/DDBJ whole genome shotgun (WGS) entry which is preliminary data.</text>
</comment>
<dbReference type="InterPro" id="IPR013785">
    <property type="entry name" value="Aldolase_TIM"/>
</dbReference>
<dbReference type="Gene3D" id="3.20.20.70">
    <property type="entry name" value="Aldolase class I"/>
    <property type="match status" value="1"/>
</dbReference>
<evidence type="ECO:0000256" key="6">
    <source>
        <dbReference type="ARBA" id="ARBA00023239"/>
    </source>
</evidence>
<dbReference type="PANTHER" id="PTHR30246">
    <property type="entry name" value="2-KETO-3-DEOXY-6-PHOSPHOGLUCONATE ALDOLASE"/>
    <property type="match status" value="1"/>
</dbReference>
<dbReference type="CDD" id="cd00452">
    <property type="entry name" value="KDPG_aldolase"/>
    <property type="match status" value="1"/>
</dbReference>
<name>A0A370L229_9HYPH</name>
<comment type="similarity">
    <text evidence="3">Belongs to the KHG/KDPG aldolase family.</text>
</comment>
<dbReference type="GO" id="GO:0008675">
    <property type="term" value="F:2-dehydro-3-deoxy-phosphogluconate aldolase activity"/>
    <property type="evidence" value="ECO:0007669"/>
    <property type="project" value="UniProtKB-EC"/>
</dbReference>
<evidence type="ECO:0000256" key="3">
    <source>
        <dbReference type="ARBA" id="ARBA00006906"/>
    </source>
</evidence>
<dbReference type="PROSITE" id="PS00160">
    <property type="entry name" value="ALDOLASE_KDPG_KHG_2"/>
    <property type="match status" value="1"/>
</dbReference>
<evidence type="ECO:0000313" key="10">
    <source>
        <dbReference type="Proteomes" id="UP000255207"/>
    </source>
</evidence>
<evidence type="ECO:0000256" key="5">
    <source>
        <dbReference type="ARBA" id="ARBA00013063"/>
    </source>
</evidence>
<keyword evidence="10" id="KW-1185">Reference proteome</keyword>
<dbReference type="PROSITE" id="PS00159">
    <property type="entry name" value="ALDOLASE_KDPG_KHG_1"/>
    <property type="match status" value="1"/>
</dbReference>
<reference evidence="10" key="1">
    <citation type="submission" date="2018-07" db="EMBL/GenBank/DDBJ databases">
        <authorList>
            <person name="Safronova V.I."/>
            <person name="Chirak E.R."/>
            <person name="Sazanova A.L."/>
        </authorList>
    </citation>
    <scope>NUCLEOTIDE SEQUENCE [LARGE SCALE GENOMIC DNA]</scope>
    <source>
        <strain evidence="10">RCAM04685</strain>
    </source>
</reference>
<keyword evidence="6 9" id="KW-0456">Lyase</keyword>
<comment type="pathway">
    <text evidence="2">Carbohydrate acid metabolism; 2-dehydro-3-deoxy-D-gluconate degradation; D-glyceraldehyde 3-phosphate and pyruvate from 2-dehydro-3-deoxy-D-gluconate: step 2/2.</text>
</comment>
<evidence type="ECO:0000256" key="8">
    <source>
        <dbReference type="ARBA" id="ARBA00023277"/>
    </source>
</evidence>
<keyword evidence="8" id="KW-0119">Carbohydrate metabolism</keyword>
<proteinExistence type="inferred from homology"/>